<reference evidence="1 2" key="1">
    <citation type="journal article" date="2014" name="Environ. Microbiol.">
        <title>Insights into organohalide respiration and the versatile catabolism of Sulfurospirillum multivorans gained from comparative genomics and physiological studies.</title>
        <authorList>
            <person name="Goris T."/>
            <person name="Schubert T."/>
            <person name="Gadkari J."/>
            <person name="Wubet T."/>
            <person name="Tarkka M."/>
            <person name="Buscot F."/>
            <person name="Adrian L."/>
            <person name="Diekert G."/>
        </authorList>
    </citation>
    <scope>NUCLEOTIDE SEQUENCE [LARGE SCALE GENOMIC DNA]</scope>
    <source>
        <strain evidence="2">DM 12446 / JCM 15788 / NBRC 109480</strain>
    </source>
</reference>
<name>A0AA86AMR8_SULMK</name>
<organism evidence="1 2">
    <name type="scientific">Sulfurospirillum multivorans (strain DM 12446 / JCM 15788 / NBRC 109480)</name>
    <dbReference type="NCBI Taxonomy" id="1150621"/>
    <lineage>
        <taxon>Bacteria</taxon>
        <taxon>Pseudomonadati</taxon>
        <taxon>Campylobacterota</taxon>
        <taxon>Epsilonproteobacteria</taxon>
        <taxon>Campylobacterales</taxon>
        <taxon>Sulfurospirillaceae</taxon>
        <taxon>Sulfurospirillum</taxon>
    </lineage>
</organism>
<evidence type="ECO:0000313" key="1">
    <source>
        <dbReference type="EMBL" id="AHJ12632.1"/>
    </source>
</evidence>
<dbReference type="AlphaFoldDB" id="A0AA86AMR8"/>
<dbReference type="EMBL" id="CP007201">
    <property type="protein sequence ID" value="AHJ12632.1"/>
    <property type="molecule type" value="Genomic_DNA"/>
</dbReference>
<evidence type="ECO:0000313" key="2">
    <source>
        <dbReference type="Proteomes" id="UP000019322"/>
    </source>
</evidence>
<dbReference type="KEGG" id="smul:SMUL_1371"/>
<dbReference type="RefSeq" id="WP_025344509.1">
    <property type="nucleotide sequence ID" value="NZ_CP007201.1"/>
</dbReference>
<sequence length="219" mass="25075">MIPFKVPSIFQDFSEQYPEAHKIQAIVKNGGNTARNSIARLWLSEGIPYAFKESPILYDEIRSWLSVKLDVDPKEISMTGSGRIGQSLAPSKLGTNFNEKSDLDLFIISENLLERLRQDFNAWSFNFESARIQPRNEREEGFWKDNLLRGHSYFSKGFFDAKLIPNHKDYPCASTIANTMWMLKAKLDVTPNAPKVSEASVRCYKTWADFVRQVSLNLA</sequence>
<proteinExistence type="predicted"/>
<dbReference type="Proteomes" id="UP000019322">
    <property type="component" value="Chromosome"/>
</dbReference>
<protein>
    <recommendedName>
        <fullName evidence="3">Nucleotidyltransferase</fullName>
    </recommendedName>
</protein>
<evidence type="ECO:0008006" key="3">
    <source>
        <dbReference type="Google" id="ProtNLM"/>
    </source>
</evidence>
<gene>
    <name evidence="1" type="ORF">SMUL_1371</name>
</gene>
<accession>A0AA86AMR8</accession>